<gene>
    <name evidence="7" type="ORF">QO011_007181</name>
</gene>
<reference evidence="7 8" key="1">
    <citation type="submission" date="2023-07" db="EMBL/GenBank/DDBJ databases">
        <title>Genomic Encyclopedia of Type Strains, Phase IV (KMG-IV): sequencing the most valuable type-strain genomes for metagenomic binning, comparative biology and taxonomic classification.</title>
        <authorList>
            <person name="Goeker M."/>
        </authorList>
    </citation>
    <scope>NUCLEOTIDE SEQUENCE [LARGE SCALE GENOMIC DNA]</scope>
    <source>
        <strain evidence="7 8">DSM 19619</strain>
    </source>
</reference>
<name>A0ABU0JIN6_9HYPH</name>
<keyword evidence="5" id="KW-0574">Periplasm</keyword>
<keyword evidence="7" id="KW-0762">Sugar transport</keyword>
<dbReference type="PANTHER" id="PTHR43649:SF34">
    <property type="entry name" value="ABC TRANSPORTER PERIPLASMIC-BINDING PROTEIN YCJN-RELATED"/>
    <property type="match status" value="1"/>
</dbReference>
<evidence type="ECO:0000313" key="8">
    <source>
        <dbReference type="Proteomes" id="UP001242480"/>
    </source>
</evidence>
<evidence type="ECO:0000256" key="3">
    <source>
        <dbReference type="ARBA" id="ARBA00022448"/>
    </source>
</evidence>
<dbReference type="PANTHER" id="PTHR43649">
    <property type="entry name" value="ARABINOSE-BINDING PROTEIN-RELATED"/>
    <property type="match status" value="1"/>
</dbReference>
<proteinExistence type="inferred from homology"/>
<comment type="subcellular location">
    <subcellularLocation>
        <location evidence="1">Periplasm</location>
    </subcellularLocation>
</comment>
<dbReference type="EMBL" id="JAUSVX010000020">
    <property type="protein sequence ID" value="MDQ0474142.1"/>
    <property type="molecule type" value="Genomic_DNA"/>
</dbReference>
<keyword evidence="8" id="KW-1185">Reference proteome</keyword>
<feature type="signal peptide" evidence="6">
    <location>
        <begin position="1"/>
        <end position="26"/>
    </location>
</feature>
<evidence type="ECO:0000256" key="1">
    <source>
        <dbReference type="ARBA" id="ARBA00004418"/>
    </source>
</evidence>
<evidence type="ECO:0000256" key="4">
    <source>
        <dbReference type="ARBA" id="ARBA00022729"/>
    </source>
</evidence>
<keyword evidence="3" id="KW-0813">Transport</keyword>
<dbReference type="SUPFAM" id="SSF53850">
    <property type="entry name" value="Periplasmic binding protein-like II"/>
    <property type="match status" value="1"/>
</dbReference>
<dbReference type="InterPro" id="IPR050490">
    <property type="entry name" value="Bact_solute-bd_prot1"/>
</dbReference>
<protein>
    <submittedName>
        <fullName evidence="7">Multiple sugar transport system substrate-binding protein</fullName>
    </submittedName>
</protein>
<evidence type="ECO:0000313" key="7">
    <source>
        <dbReference type="EMBL" id="MDQ0474142.1"/>
    </source>
</evidence>
<dbReference type="InterPro" id="IPR006059">
    <property type="entry name" value="SBP"/>
</dbReference>
<dbReference type="Proteomes" id="UP001242480">
    <property type="component" value="Unassembled WGS sequence"/>
</dbReference>
<dbReference type="PROSITE" id="PS51318">
    <property type="entry name" value="TAT"/>
    <property type="match status" value="1"/>
</dbReference>
<keyword evidence="4 6" id="KW-0732">Signal</keyword>
<sequence>MTRFTRRQTLGLGIGAAALASPFGQAARAAVPTADATPPKIDIESGASLRVLRPAKFVPGDETAFNANTKAFTEATGVQVKVDYQAWEDLRPQTAVTANTGAGPDVVIGWTDDPHLYTDKLIELTDIAEYLGKKYGGWYPLAERLGKHFGTNNWIAIPLGGTGGAAVYRAGWVKEAGFDAFPKNTDDFLKMCQGLQKIGHPVGFTLGHAVGDANSFCHWLVWAFGGHMIDEAQKVTINSKQTIEALKYGKALYETFVPGTQSWLDPSNNKAMLAGEIAATQNGVSLYNSFKNAKDPNIAALAADVDNARMPVGPVGFGTETALVVNSMIFKHTAYPNAARAYLLYLMEVEQYDKWLTASLGYWAHPLKAYAKSDVWTIDPKVTVYRDTMQDSLWLAYKGPVSEKSAAVVADYVMVDMVAAACTGASTPEDAAAEAERRAKRYYQG</sequence>
<evidence type="ECO:0000256" key="5">
    <source>
        <dbReference type="ARBA" id="ARBA00022764"/>
    </source>
</evidence>
<feature type="chain" id="PRO_5047493411" evidence="6">
    <location>
        <begin position="27"/>
        <end position="445"/>
    </location>
</feature>
<comment type="caution">
    <text evidence="7">The sequence shown here is derived from an EMBL/GenBank/DDBJ whole genome shotgun (WGS) entry which is preliminary data.</text>
</comment>
<evidence type="ECO:0000256" key="6">
    <source>
        <dbReference type="SAM" id="SignalP"/>
    </source>
</evidence>
<dbReference type="Pfam" id="PF13416">
    <property type="entry name" value="SBP_bac_8"/>
    <property type="match status" value="1"/>
</dbReference>
<accession>A0ABU0JIN6</accession>
<dbReference type="RefSeq" id="WP_307283257.1">
    <property type="nucleotide sequence ID" value="NZ_JAUSVX010000020.1"/>
</dbReference>
<dbReference type="InterPro" id="IPR006311">
    <property type="entry name" value="TAT_signal"/>
</dbReference>
<organism evidence="7 8">
    <name type="scientific">Labrys wisconsinensis</name>
    <dbReference type="NCBI Taxonomy" id="425677"/>
    <lineage>
        <taxon>Bacteria</taxon>
        <taxon>Pseudomonadati</taxon>
        <taxon>Pseudomonadota</taxon>
        <taxon>Alphaproteobacteria</taxon>
        <taxon>Hyphomicrobiales</taxon>
        <taxon>Xanthobacteraceae</taxon>
        <taxon>Labrys</taxon>
    </lineage>
</organism>
<dbReference type="Gene3D" id="3.40.190.10">
    <property type="entry name" value="Periplasmic binding protein-like II"/>
    <property type="match status" value="1"/>
</dbReference>
<comment type="similarity">
    <text evidence="2">Belongs to the bacterial solute-binding protein 1 family.</text>
</comment>
<evidence type="ECO:0000256" key="2">
    <source>
        <dbReference type="ARBA" id="ARBA00008520"/>
    </source>
</evidence>